<keyword evidence="3" id="KW-1185">Reference proteome</keyword>
<keyword evidence="1" id="KW-0732">Signal</keyword>
<accession>A0A1Y3AQ04</accession>
<dbReference type="AlphaFoldDB" id="A0A1Y3AQ04"/>
<name>A0A1Y3AQ04_EURMA</name>
<comment type="caution">
    <text evidence="2">The sequence shown here is derived from an EMBL/GenBank/DDBJ whole genome shotgun (WGS) entry which is preliminary data.</text>
</comment>
<dbReference type="Proteomes" id="UP000194236">
    <property type="component" value="Unassembled WGS sequence"/>
</dbReference>
<protein>
    <submittedName>
        <fullName evidence="2">Uncharacterized protein</fullName>
    </submittedName>
</protein>
<organism evidence="2 3">
    <name type="scientific">Euroglyphus maynei</name>
    <name type="common">Mayne's house dust mite</name>
    <dbReference type="NCBI Taxonomy" id="6958"/>
    <lineage>
        <taxon>Eukaryota</taxon>
        <taxon>Metazoa</taxon>
        <taxon>Ecdysozoa</taxon>
        <taxon>Arthropoda</taxon>
        <taxon>Chelicerata</taxon>
        <taxon>Arachnida</taxon>
        <taxon>Acari</taxon>
        <taxon>Acariformes</taxon>
        <taxon>Sarcoptiformes</taxon>
        <taxon>Astigmata</taxon>
        <taxon>Psoroptidia</taxon>
        <taxon>Analgoidea</taxon>
        <taxon>Pyroglyphidae</taxon>
        <taxon>Pyroglyphinae</taxon>
        <taxon>Euroglyphus</taxon>
    </lineage>
</organism>
<reference evidence="2 3" key="1">
    <citation type="submission" date="2017-03" db="EMBL/GenBank/DDBJ databases">
        <title>Genome Survey of Euroglyphus maynei.</title>
        <authorList>
            <person name="Arlian L.G."/>
            <person name="Morgan M.S."/>
            <person name="Rider S.D."/>
        </authorList>
    </citation>
    <scope>NUCLEOTIDE SEQUENCE [LARGE SCALE GENOMIC DNA]</scope>
    <source>
        <strain evidence="2">Arlian Lab</strain>
        <tissue evidence="2">Whole body</tissue>
    </source>
</reference>
<evidence type="ECO:0000313" key="2">
    <source>
        <dbReference type="EMBL" id="OTF70542.1"/>
    </source>
</evidence>
<dbReference type="OrthoDB" id="6537538at2759"/>
<evidence type="ECO:0000256" key="1">
    <source>
        <dbReference type="SAM" id="SignalP"/>
    </source>
</evidence>
<gene>
    <name evidence="2" type="ORF">BLA29_004412</name>
</gene>
<evidence type="ECO:0000313" key="3">
    <source>
        <dbReference type="Proteomes" id="UP000194236"/>
    </source>
</evidence>
<dbReference type="EMBL" id="MUJZ01065256">
    <property type="protein sequence ID" value="OTF70542.1"/>
    <property type="molecule type" value="Genomic_DNA"/>
</dbReference>
<proteinExistence type="predicted"/>
<feature type="chain" id="PRO_5013096321" evidence="1">
    <location>
        <begin position="19"/>
        <end position="339"/>
    </location>
</feature>
<sequence>MKRSLFLVFVSLVSLTMATHRHKQIFTIKPDHYEVADDEKTMNPNDQKSQTPVTVVPTTPNSVKVDVINHESMNMQRLIDQMMRWMNKQPHRTDNDQQQLKITNLNVNRIYPPCESCQDGKPCDKKDHQCKRPRLQISGNFCEELYTILERLELVQRAMCENDSGHLLPCNLFQLVITYSKELTKKVCHLQNHDGSRRRQRVHRTGCKGKLIFTHPKRLAYDEQRLCQNDMEPFGIVCESAIDLYEQLAKMLLNKYRQYGSQSSHFPHIESAMQKVLKRVVDYCDPKCDRIRDHVLHKWKQQVSCVNNECEAHKSLVDTIEMQLAKTCPTLNSNAFIIY</sequence>
<feature type="signal peptide" evidence="1">
    <location>
        <begin position="1"/>
        <end position="18"/>
    </location>
</feature>